<dbReference type="InterPro" id="IPR042095">
    <property type="entry name" value="SUMF_sf"/>
</dbReference>
<dbReference type="Pfam" id="PF03781">
    <property type="entry name" value="FGE-sulfatase"/>
    <property type="match status" value="1"/>
</dbReference>
<dbReference type="InterPro" id="IPR016187">
    <property type="entry name" value="CTDL_fold"/>
</dbReference>
<dbReference type="InterPro" id="IPR005532">
    <property type="entry name" value="SUMF_dom"/>
</dbReference>
<sequence length="354" mass="38840">MISGKNLNALAGALLVSLGTSVLAATTVAPPREPRMSRDPDLGTYAKGPQLVQPPALQAELMALTIGGIEDRRARLKRKVLNDLIFVKGGTFMMGDFGPSWSPEQLYFSSGVDNKPAHKVTLTSYSLSRYKTTYAEFDVFTDATGRPRAAATWWNGVNRHPVVPAGLYWQHAKDYCTWLARETGVPFDLSTEAQWEYAARSGGQNFIWATDNGHLDVGRNAPSYEQTRLLGPVTRVNPSVQRTSLHPVGMFPPNPLGFYDMSSNGWEWMQDWYDASYYQVSPERDPKGPASGTLRVERGYAEGDYPSGGVLNRFSRDPLTTRRDIGTGIIGPGVAATHTVRCAVNLARPIAGVK</sequence>
<dbReference type="SUPFAM" id="SSF56436">
    <property type="entry name" value="C-type lectin-like"/>
    <property type="match status" value="1"/>
</dbReference>
<dbReference type="Proteomes" id="UP000414233">
    <property type="component" value="Unassembled WGS sequence"/>
</dbReference>
<dbReference type="InterPro" id="IPR051043">
    <property type="entry name" value="Sulfatase_Mod_Factor_Kinase"/>
</dbReference>
<evidence type="ECO:0000313" key="4">
    <source>
        <dbReference type="Proteomes" id="UP000414233"/>
    </source>
</evidence>
<dbReference type="AlphaFoldDB" id="A0A5E4TVG4"/>
<reference evidence="3 4" key="1">
    <citation type="submission" date="2019-08" db="EMBL/GenBank/DDBJ databases">
        <authorList>
            <person name="Peeters C."/>
        </authorList>
    </citation>
    <scope>NUCLEOTIDE SEQUENCE [LARGE SCALE GENOMIC DNA]</scope>
    <source>
        <strain evidence="3 4">LMG 30175</strain>
    </source>
</reference>
<dbReference type="Gene3D" id="3.90.1580.10">
    <property type="entry name" value="paralog of FGE (formylglycine-generating enzyme)"/>
    <property type="match status" value="1"/>
</dbReference>
<protein>
    <submittedName>
        <fullName evidence="3">Sulfatase</fullName>
    </submittedName>
</protein>
<feature type="signal peptide" evidence="1">
    <location>
        <begin position="1"/>
        <end position="24"/>
    </location>
</feature>
<keyword evidence="4" id="KW-1185">Reference proteome</keyword>
<gene>
    <name evidence="3" type="ORF">PTE30175_01563</name>
</gene>
<proteinExistence type="predicted"/>
<dbReference type="PANTHER" id="PTHR23150:SF19">
    <property type="entry name" value="FORMYLGLYCINE-GENERATING ENZYME"/>
    <property type="match status" value="1"/>
</dbReference>
<evidence type="ECO:0000313" key="3">
    <source>
        <dbReference type="EMBL" id="VVD91222.1"/>
    </source>
</evidence>
<keyword evidence="1" id="KW-0732">Signal</keyword>
<evidence type="ECO:0000259" key="2">
    <source>
        <dbReference type="Pfam" id="PF03781"/>
    </source>
</evidence>
<feature type="chain" id="PRO_5022896293" evidence="1">
    <location>
        <begin position="25"/>
        <end position="354"/>
    </location>
</feature>
<accession>A0A5E4TVG4</accession>
<organism evidence="3 4">
    <name type="scientific">Pandoraea terrae</name>
    <dbReference type="NCBI Taxonomy" id="1537710"/>
    <lineage>
        <taxon>Bacteria</taxon>
        <taxon>Pseudomonadati</taxon>
        <taxon>Pseudomonadota</taxon>
        <taxon>Betaproteobacteria</taxon>
        <taxon>Burkholderiales</taxon>
        <taxon>Burkholderiaceae</taxon>
        <taxon>Pandoraea</taxon>
    </lineage>
</organism>
<dbReference type="EMBL" id="CABPRZ010000005">
    <property type="protein sequence ID" value="VVD91222.1"/>
    <property type="molecule type" value="Genomic_DNA"/>
</dbReference>
<name>A0A5E4TVG4_9BURK</name>
<evidence type="ECO:0000256" key="1">
    <source>
        <dbReference type="SAM" id="SignalP"/>
    </source>
</evidence>
<dbReference type="GO" id="GO:0120147">
    <property type="term" value="F:formylglycine-generating oxidase activity"/>
    <property type="evidence" value="ECO:0007669"/>
    <property type="project" value="TreeGrafter"/>
</dbReference>
<dbReference type="PANTHER" id="PTHR23150">
    <property type="entry name" value="SULFATASE MODIFYING FACTOR 1, 2"/>
    <property type="match status" value="1"/>
</dbReference>
<feature type="domain" description="Sulfatase-modifying factor enzyme-like" evidence="2">
    <location>
        <begin position="82"/>
        <end position="300"/>
    </location>
</feature>